<sequence length="248" mass="29015">MGELELIESICKRNVYRIDDLTITQRLVMQNLLMLFKNGHNHKFIYSLCFNKKLKIQREISAVLEQKYTEEDLHSDIEALSKCHVIYDDEKGVSNNFTWITNLRIDKRFGVIRYSLEKSLLKPFQTTEGKKFVIALLDMVKLQGKGKHTKRLYRFLTACNNSSVTTHKTEDLLKYFEVPELSTGTELCEQIIRLAAAEITANTLFTFKRIVGEVVEEQGQEFVQIYYMTDFRKFVQIQATSGKYRRLT</sequence>
<dbReference type="AlphaFoldDB" id="A0A9D1MPR3"/>
<protein>
    <submittedName>
        <fullName evidence="1">RepB family plasmid replication initiator protein</fullName>
    </submittedName>
</protein>
<dbReference type="EMBL" id="DVNI01000061">
    <property type="protein sequence ID" value="HIU64209.1"/>
    <property type="molecule type" value="Genomic_DNA"/>
</dbReference>
<gene>
    <name evidence="1" type="ORF">IAB06_04110</name>
</gene>
<comment type="caution">
    <text evidence="1">The sequence shown here is derived from an EMBL/GenBank/DDBJ whole genome shotgun (WGS) entry which is preliminary data.</text>
</comment>
<organism evidence="1 2">
    <name type="scientific">Candidatus Avacidaminococcus intestinavium</name>
    <dbReference type="NCBI Taxonomy" id="2840684"/>
    <lineage>
        <taxon>Bacteria</taxon>
        <taxon>Bacillati</taxon>
        <taxon>Bacillota</taxon>
        <taxon>Negativicutes</taxon>
        <taxon>Acidaminococcales</taxon>
        <taxon>Acidaminococcaceae</taxon>
        <taxon>Acidaminococcaceae incertae sedis</taxon>
        <taxon>Candidatus Avacidaminococcus</taxon>
    </lineage>
</organism>
<name>A0A9D1MPR3_9FIRM</name>
<accession>A0A9D1MPR3</accession>
<reference evidence="1" key="1">
    <citation type="submission" date="2020-10" db="EMBL/GenBank/DDBJ databases">
        <authorList>
            <person name="Gilroy R."/>
        </authorList>
    </citation>
    <scope>NUCLEOTIDE SEQUENCE</scope>
    <source>
        <strain evidence="1">CHK160-1198</strain>
    </source>
</reference>
<evidence type="ECO:0000313" key="2">
    <source>
        <dbReference type="Proteomes" id="UP000824099"/>
    </source>
</evidence>
<reference evidence="1" key="2">
    <citation type="journal article" date="2021" name="PeerJ">
        <title>Extensive microbial diversity within the chicken gut microbiome revealed by metagenomics and culture.</title>
        <authorList>
            <person name="Gilroy R."/>
            <person name="Ravi A."/>
            <person name="Getino M."/>
            <person name="Pursley I."/>
            <person name="Horton D.L."/>
            <person name="Alikhan N.F."/>
            <person name="Baker D."/>
            <person name="Gharbi K."/>
            <person name="Hall N."/>
            <person name="Watson M."/>
            <person name="Adriaenssens E.M."/>
            <person name="Foster-Nyarko E."/>
            <person name="Jarju S."/>
            <person name="Secka A."/>
            <person name="Antonio M."/>
            <person name="Oren A."/>
            <person name="Chaudhuri R.R."/>
            <person name="La Ragione R."/>
            <person name="Hildebrand F."/>
            <person name="Pallen M.J."/>
        </authorList>
    </citation>
    <scope>NUCLEOTIDE SEQUENCE</scope>
    <source>
        <strain evidence="1">CHK160-1198</strain>
    </source>
</reference>
<dbReference type="Proteomes" id="UP000824099">
    <property type="component" value="Unassembled WGS sequence"/>
</dbReference>
<proteinExistence type="predicted"/>
<evidence type="ECO:0000313" key="1">
    <source>
        <dbReference type="EMBL" id="HIU64209.1"/>
    </source>
</evidence>